<evidence type="ECO:0000313" key="1">
    <source>
        <dbReference type="EMBL" id="TYI69011.1"/>
    </source>
</evidence>
<keyword evidence="2" id="KW-1185">Reference proteome</keyword>
<gene>
    <name evidence="1" type="ORF">E1A91_D08G125300v1</name>
</gene>
<name>A0A5D2TUT7_GOSMU</name>
<accession>A0A5D2TUT7</accession>
<dbReference type="EMBL" id="CM017656">
    <property type="protein sequence ID" value="TYI69011.1"/>
    <property type="molecule type" value="Genomic_DNA"/>
</dbReference>
<dbReference type="Proteomes" id="UP000323597">
    <property type="component" value="Chromosome D08"/>
</dbReference>
<organism evidence="1 2">
    <name type="scientific">Gossypium mustelinum</name>
    <name type="common">Cotton</name>
    <name type="synonym">Gossypium caicoense</name>
    <dbReference type="NCBI Taxonomy" id="34275"/>
    <lineage>
        <taxon>Eukaryota</taxon>
        <taxon>Viridiplantae</taxon>
        <taxon>Streptophyta</taxon>
        <taxon>Embryophyta</taxon>
        <taxon>Tracheophyta</taxon>
        <taxon>Spermatophyta</taxon>
        <taxon>Magnoliopsida</taxon>
        <taxon>eudicotyledons</taxon>
        <taxon>Gunneridae</taxon>
        <taxon>Pentapetalae</taxon>
        <taxon>rosids</taxon>
        <taxon>malvids</taxon>
        <taxon>Malvales</taxon>
        <taxon>Malvaceae</taxon>
        <taxon>Malvoideae</taxon>
        <taxon>Gossypium</taxon>
    </lineage>
</organism>
<protein>
    <submittedName>
        <fullName evidence="1">Uncharacterized protein</fullName>
    </submittedName>
</protein>
<dbReference type="AlphaFoldDB" id="A0A5D2TUT7"/>
<sequence>MLLPLPSTMVLKTGTHLPQEYEQLHSPSYQQNKRNTRVQFLDDRI</sequence>
<proteinExistence type="predicted"/>
<evidence type="ECO:0000313" key="2">
    <source>
        <dbReference type="Proteomes" id="UP000323597"/>
    </source>
</evidence>
<reference evidence="1 2" key="1">
    <citation type="submission" date="2019-07" db="EMBL/GenBank/DDBJ databases">
        <title>WGS assembly of Gossypium mustelinum.</title>
        <authorList>
            <person name="Chen Z.J."/>
            <person name="Sreedasyam A."/>
            <person name="Ando A."/>
            <person name="Song Q."/>
            <person name="De L."/>
            <person name="Hulse-Kemp A."/>
            <person name="Ding M."/>
            <person name="Ye W."/>
            <person name="Kirkbride R."/>
            <person name="Jenkins J."/>
            <person name="Plott C."/>
            <person name="Lovell J."/>
            <person name="Lin Y.-M."/>
            <person name="Vaughn R."/>
            <person name="Liu B."/>
            <person name="Li W."/>
            <person name="Simpson S."/>
            <person name="Scheffler B."/>
            <person name="Saski C."/>
            <person name="Grover C."/>
            <person name="Hu G."/>
            <person name="Conover J."/>
            <person name="Carlson J."/>
            <person name="Shu S."/>
            <person name="Boston L."/>
            <person name="Williams M."/>
            <person name="Peterson D."/>
            <person name="Mcgee K."/>
            <person name="Jones D."/>
            <person name="Wendel J."/>
            <person name="Stelly D."/>
            <person name="Grimwood J."/>
            <person name="Schmutz J."/>
        </authorList>
    </citation>
    <scope>NUCLEOTIDE SEQUENCE [LARGE SCALE GENOMIC DNA]</scope>
    <source>
        <strain evidence="1">1408120.09</strain>
    </source>
</reference>